<protein>
    <submittedName>
        <fullName evidence="1">Uncharacterized protein</fullName>
    </submittedName>
</protein>
<name>A0A514D2K5_9VIRU</name>
<accession>A0A514D2K5</accession>
<sequence length="132" mass="15002">MAQRKGHLMYIYIRDHWRILNSDVQVLKPEQSENELVKGHVNEIKSHRNEKDNFIVELQIDGDSCLVQVLFLLERVDVADHEPPFRAASDTNDIPLLILYDSPPKSLVMSASVAAVYMVLKPVYTAICSVVV</sequence>
<organism evidence="1">
    <name type="scientific">Leviviridae sp</name>
    <dbReference type="NCBI Taxonomy" id="2027243"/>
    <lineage>
        <taxon>Viruses</taxon>
        <taxon>Riboviria</taxon>
        <taxon>Orthornavirae</taxon>
        <taxon>Lenarviricota</taxon>
        <taxon>Leviviricetes</taxon>
        <taxon>Norzivirales</taxon>
        <taxon>Fiersviridae</taxon>
    </lineage>
</organism>
<evidence type="ECO:0000313" key="1">
    <source>
        <dbReference type="EMBL" id="QDH87847.1"/>
    </source>
</evidence>
<reference evidence="1" key="1">
    <citation type="submission" date="2019-05" db="EMBL/GenBank/DDBJ databases">
        <title>Metatranscriptomic reconstruction reveals RNA viruses with the potential to shape carbon cycling in soil.</title>
        <authorList>
            <person name="Starr E.P."/>
            <person name="Nuccio E."/>
            <person name="Pett-Ridge J."/>
            <person name="Banfield J.F."/>
            <person name="Firestone M.K."/>
        </authorList>
    </citation>
    <scope>NUCLEOTIDE SEQUENCE</scope>
    <source>
        <strain evidence="1">H3_Bulk_41_scaffold_1207_e_614</strain>
    </source>
</reference>
<gene>
    <name evidence="1" type="ORF">H3Bulk411207e614_000002</name>
</gene>
<dbReference type="EMBL" id="MN033674">
    <property type="protein sequence ID" value="QDH87847.1"/>
    <property type="molecule type" value="Genomic_RNA"/>
</dbReference>
<proteinExistence type="predicted"/>